<keyword evidence="1" id="KW-0732">Signal</keyword>
<dbReference type="AlphaFoldDB" id="A0A1N6HA97"/>
<evidence type="ECO:0008006" key="4">
    <source>
        <dbReference type="Google" id="ProtNLM"/>
    </source>
</evidence>
<dbReference type="OrthoDB" id="1098580at2"/>
<evidence type="ECO:0000313" key="2">
    <source>
        <dbReference type="EMBL" id="SIO16597.1"/>
    </source>
</evidence>
<dbReference type="RefSeq" id="WP_074240234.1">
    <property type="nucleotide sequence ID" value="NZ_FSRA01000001.1"/>
</dbReference>
<accession>A0A1N6HA97</accession>
<evidence type="ECO:0000313" key="3">
    <source>
        <dbReference type="Proteomes" id="UP000185003"/>
    </source>
</evidence>
<name>A0A1N6HA97_9BACT</name>
<keyword evidence="3" id="KW-1185">Reference proteome</keyword>
<evidence type="ECO:0000256" key="1">
    <source>
        <dbReference type="SAM" id="SignalP"/>
    </source>
</evidence>
<organism evidence="2 3">
    <name type="scientific">Chitinophaga niabensis</name>
    <dbReference type="NCBI Taxonomy" id="536979"/>
    <lineage>
        <taxon>Bacteria</taxon>
        <taxon>Pseudomonadati</taxon>
        <taxon>Bacteroidota</taxon>
        <taxon>Chitinophagia</taxon>
        <taxon>Chitinophagales</taxon>
        <taxon>Chitinophagaceae</taxon>
        <taxon>Chitinophaga</taxon>
    </lineage>
</organism>
<gene>
    <name evidence="2" type="ORF">SAMN04488055_3262</name>
</gene>
<proteinExistence type="predicted"/>
<feature type="signal peptide" evidence="1">
    <location>
        <begin position="1"/>
        <end position="19"/>
    </location>
</feature>
<dbReference type="EMBL" id="FSRA01000001">
    <property type="protein sequence ID" value="SIO16597.1"/>
    <property type="molecule type" value="Genomic_DNA"/>
</dbReference>
<sequence length="191" mass="21319">MKRMIFAVMLLVSAQAASAQYYQTDSAKGFDPSRLLIGGSVGFSFGDYTFINISPLIGYRLSPKFAAGININAQYASQRLKDNTGFTYERNNYTMFGGGVFARFYPIEQFFLHAQPEYNSITLKRSEYDFDPVKRTKDRYGAPSLLLGGGYAQPIGGNSAFTFMILYDVLQDKNSPYMNRPIFSGGINVGF</sequence>
<dbReference type="STRING" id="536979.SAMN04488055_3262"/>
<feature type="chain" id="PRO_5013133908" description="Outer membrane protein beta-barrel domain-containing protein" evidence="1">
    <location>
        <begin position="20"/>
        <end position="191"/>
    </location>
</feature>
<dbReference type="Proteomes" id="UP000185003">
    <property type="component" value="Unassembled WGS sequence"/>
</dbReference>
<reference evidence="2 3" key="1">
    <citation type="submission" date="2016-11" db="EMBL/GenBank/DDBJ databases">
        <authorList>
            <person name="Jaros S."/>
            <person name="Januszkiewicz K."/>
            <person name="Wedrychowicz H."/>
        </authorList>
    </citation>
    <scope>NUCLEOTIDE SEQUENCE [LARGE SCALE GENOMIC DNA]</scope>
    <source>
        <strain evidence="2 3">DSM 24787</strain>
    </source>
</reference>
<protein>
    <recommendedName>
        <fullName evidence="4">Outer membrane protein beta-barrel domain-containing protein</fullName>
    </recommendedName>
</protein>